<evidence type="ECO:0000313" key="1">
    <source>
        <dbReference type="EMBL" id="KAI8004821.1"/>
    </source>
</evidence>
<protein>
    <submittedName>
        <fullName evidence="1">Sn1-specific diacylglycerol lipase alpha</fullName>
    </submittedName>
</protein>
<dbReference type="Proteomes" id="UP001060215">
    <property type="component" value="Chromosome 9"/>
</dbReference>
<sequence length="772" mass="86438">MAMWVSTLKNLRCCAVITGLSNVVVILIGAILIKLVYPACGHKDILPFVVILLGCCIKIVIMIRTGIAQQATATMILNRPSQSAVLDAVIRHERRIRYKRWLLWTRFLMLTTVLQFLATTYLMLIVAKHVHQRGVSSNCVLGRVSNGTKWQQDILVLFIIMMFYVGMVQCFTGSDILRWRSFYATEDNAWKTHYSEIFDHGIREALCCMGRVKYLNVLEDDEIYSVAQLLGDLVDYRAAGTGHLELLAGLALLQTHSESPKLYEGCLEAPEERIQEAAVFHPFAEAAYTGLLLDIGRNPVLFPCSWLYRQGIWAPWTRNRYPVLKGDNWWRGHAAAFLKYVNLSPEALRQGRVNQAKCEATYFIVVVHHLKSVVIAVRGTETPEDLITDGLCRECILSPEDLDGLINGNYVHPDVRQRVISSIPHYGHSGIAEAARDLFLQIEGNPGNDGLVDVSSNSRGFLSSLLGAGCECDGYGLRIVGHSLGGAIAALLGLRLYRQYPNLHVYAYGSLPCLDPIIADACSEFITSIVYNNEFSARLSVASILRLRAAALMALSQDTADSTITSKLAHKFLFASRYERTRAEEKIHDSHLNSSAMTTGDRNLHGYSSPCRNGITGQDQESSLWQAINMKDDSGGEINRSDSIDDFTNPFCASPDNVNLSGDPVSEFMETVPLSQNRSPGVLPEMFLPGFVIHIVPQKNSFHTPLWRSWRTQEKYWIYKAYTANREDFKDIVVSTSMFLDHLPWRCDYAMQKVLEARSASQSPLYDGSQMV</sequence>
<name>A0ACC0GXH6_9ERIC</name>
<gene>
    <name evidence="1" type="ORF">LOK49_LG08G02142</name>
</gene>
<keyword evidence="2" id="KW-1185">Reference proteome</keyword>
<organism evidence="1 2">
    <name type="scientific">Camellia lanceoleosa</name>
    <dbReference type="NCBI Taxonomy" id="1840588"/>
    <lineage>
        <taxon>Eukaryota</taxon>
        <taxon>Viridiplantae</taxon>
        <taxon>Streptophyta</taxon>
        <taxon>Embryophyta</taxon>
        <taxon>Tracheophyta</taxon>
        <taxon>Spermatophyta</taxon>
        <taxon>Magnoliopsida</taxon>
        <taxon>eudicotyledons</taxon>
        <taxon>Gunneridae</taxon>
        <taxon>Pentapetalae</taxon>
        <taxon>asterids</taxon>
        <taxon>Ericales</taxon>
        <taxon>Theaceae</taxon>
        <taxon>Camellia</taxon>
    </lineage>
</organism>
<evidence type="ECO:0000313" key="2">
    <source>
        <dbReference type="Proteomes" id="UP001060215"/>
    </source>
</evidence>
<dbReference type="EMBL" id="CM045766">
    <property type="protein sequence ID" value="KAI8004821.1"/>
    <property type="molecule type" value="Genomic_DNA"/>
</dbReference>
<reference evidence="1 2" key="1">
    <citation type="journal article" date="2022" name="Plant J.">
        <title>Chromosome-level genome of Camellia lanceoleosa provides a valuable resource for understanding genome evolution and self-incompatibility.</title>
        <authorList>
            <person name="Gong W."/>
            <person name="Xiao S."/>
            <person name="Wang L."/>
            <person name="Liao Z."/>
            <person name="Chang Y."/>
            <person name="Mo W."/>
            <person name="Hu G."/>
            <person name="Li W."/>
            <person name="Zhao G."/>
            <person name="Zhu H."/>
            <person name="Hu X."/>
            <person name="Ji K."/>
            <person name="Xiang X."/>
            <person name="Song Q."/>
            <person name="Yuan D."/>
            <person name="Jin S."/>
            <person name="Zhang L."/>
        </authorList>
    </citation>
    <scope>NUCLEOTIDE SEQUENCE [LARGE SCALE GENOMIC DNA]</scope>
    <source>
        <strain evidence="1">SQ_2022a</strain>
    </source>
</reference>
<accession>A0ACC0GXH6</accession>
<comment type="caution">
    <text evidence="1">The sequence shown here is derived from an EMBL/GenBank/DDBJ whole genome shotgun (WGS) entry which is preliminary data.</text>
</comment>
<proteinExistence type="predicted"/>